<keyword evidence="1" id="KW-0812">Transmembrane</keyword>
<keyword evidence="1" id="KW-1133">Transmembrane helix</keyword>
<accession>A0AA39G9Y0</accession>
<dbReference type="EMBL" id="JAPDFR010000010">
    <property type="protein sequence ID" value="KAK0382828.1"/>
    <property type="molecule type" value="Genomic_DNA"/>
</dbReference>
<comment type="caution">
    <text evidence="2">The sequence shown here is derived from an EMBL/GenBank/DDBJ whole genome shotgun (WGS) entry which is preliminary data.</text>
</comment>
<gene>
    <name evidence="2" type="ORF">NLU13_9923</name>
</gene>
<feature type="transmembrane region" description="Helical" evidence="1">
    <location>
        <begin position="212"/>
        <end position="229"/>
    </location>
</feature>
<reference evidence="2" key="1">
    <citation type="submission" date="2022-10" db="EMBL/GenBank/DDBJ databases">
        <title>Determination and structural analysis of whole genome sequence of Sarocladium strictum F4-1.</title>
        <authorList>
            <person name="Hu L."/>
            <person name="Jiang Y."/>
        </authorList>
    </citation>
    <scope>NUCLEOTIDE SEQUENCE</scope>
    <source>
        <strain evidence="2">F4-1</strain>
    </source>
</reference>
<protein>
    <submittedName>
        <fullName evidence="2">Uncharacterized protein</fullName>
    </submittedName>
</protein>
<sequence>MAPFLPRMHLFEIDDQPWFHPFLRTRVQDALTLVWNTRLPVLIPCSAAEICAKRLLQEFGTETLASSVCIDFCAGAGGPTPGIAKHLNARTSQPVPFILTDLHPNVSAWERLAKRRPEISFERESVDASDAPQRLVKREDGKDIIRLFNLAFHHFDDPLASKILKNTVETSQGFAIFEMQDRSPSAFLATCLLPFAVVLTSPYFAFRWRSPMTFFFSVIIPIIPFVLWFDGWVSGLRTRTPGEVETLLRGCGADTSQWEIRSGHEVFLPPLGYMNWIVCKTVRK</sequence>
<evidence type="ECO:0000313" key="3">
    <source>
        <dbReference type="Proteomes" id="UP001175261"/>
    </source>
</evidence>
<name>A0AA39G9Y0_SARSR</name>
<evidence type="ECO:0000256" key="1">
    <source>
        <dbReference type="SAM" id="Phobius"/>
    </source>
</evidence>
<organism evidence="2 3">
    <name type="scientific">Sarocladium strictum</name>
    <name type="common">Black bundle disease fungus</name>
    <name type="synonym">Acremonium strictum</name>
    <dbReference type="NCBI Taxonomy" id="5046"/>
    <lineage>
        <taxon>Eukaryota</taxon>
        <taxon>Fungi</taxon>
        <taxon>Dikarya</taxon>
        <taxon>Ascomycota</taxon>
        <taxon>Pezizomycotina</taxon>
        <taxon>Sordariomycetes</taxon>
        <taxon>Hypocreomycetidae</taxon>
        <taxon>Hypocreales</taxon>
        <taxon>Sarocladiaceae</taxon>
        <taxon>Sarocladium</taxon>
    </lineage>
</organism>
<dbReference type="AlphaFoldDB" id="A0AA39G9Y0"/>
<dbReference type="Proteomes" id="UP001175261">
    <property type="component" value="Unassembled WGS sequence"/>
</dbReference>
<keyword evidence="1" id="KW-0472">Membrane</keyword>
<evidence type="ECO:0000313" key="2">
    <source>
        <dbReference type="EMBL" id="KAK0382828.1"/>
    </source>
</evidence>
<keyword evidence="3" id="KW-1185">Reference proteome</keyword>
<dbReference type="InterPro" id="IPR029063">
    <property type="entry name" value="SAM-dependent_MTases_sf"/>
</dbReference>
<proteinExistence type="predicted"/>
<feature type="transmembrane region" description="Helical" evidence="1">
    <location>
        <begin position="186"/>
        <end position="206"/>
    </location>
</feature>
<dbReference type="SUPFAM" id="SSF53335">
    <property type="entry name" value="S-adenosyl-L-methionine-dependent methyltransferases"/>
    <property type="match status" value="1"/>
</dbReference>